<dbReference type="SUPFAM" id="SSF81321">
    <property type="entry name" value="Family A G protein-coupled receptor-like"/>
    <property type="match status" value="1"/>
</dbReference>
<feature type="transmembrane region" description="Helical" evidence="12">
    <location>
        <begin position="194"/>
        <end position="227"/>
    </location>
</feature>
<evidence type="ECO:0000256" key="8">
    <source>
        <dbReference type="ARBA" id="ARBA00023136"/>
    </source>
</evidence>
<evidence type="ECO:0000256" key="12">
    <source>
        <dbReference type="RuleBase" id="RU363047"/>
    </source>
</evidence>
<reference evidence="14" key="2">
    <citation type="submission" date="2025-08" db="UniProtKB">
        <authorList>
            <consortium name="Ensembl"/>
        </authorList>
    </citation>
    <scope>IDENTIFICATION</scope>
    <source>
        <strain evidence="14">breed Abyssinian</strain>
    </source>
</reference>
<dbReference type="GeneTree" id="ENSGT01150000286988"/>
<evidence type="ECO:0000256" key="11">
    <source>
        <dbReference type="RuleBase" id="RU000688"/>
    </source>
</evidence>
<keyword evidence="3 12" id="KW-1003">Cell membrane</keyword>
<reference evidence="14 15" key="1">
    <citation type="submission" date="2021-02" db="EMBL/GenBank/DDBJ databases">
        <title>Safari Cat Assemblies.</title>
        <authorList>
            <person name="Bredemeyer K.R."/>
            <person name="Murphy W.J."/>
        </authorList>
    </citation>
    <scope>NUCLEOTIDE SEQUENCE [LARGE SCALE GENOMIC DNA]</scope>
</reference>
<organism evidence="14 15">
    <name type="scientific">Felis catus</name>
    <name type="common">Cat</name>
    <name type="synonym">Felis silvestris catus</name>
    <dbReference type="NCBI Taxonomy" id="9685"/>
    <lineage>
        <taxon>Eukaryota</taxon>
        <taxon>Metazoa</taxon>
        <taxon>Chordata</taxon>
        <taxon>Craniata</taxon>
        <taxon>Vertebrata</taxon>
        <taxon>Euteleostomi</taxon>
        <taxon>Mammalia</taxon>
        <taxon>Eutheria</taxon>
        <taxon>Laurasiatheria</taxon>
        <taxon>Carnivora</taxon>
        <taxon>Feliformia</taxon>
        <taxon>Felidae</taxon>
        <taxon>Felinae</taxon>
        <taxon>Felis</taxon>
    </lineage>
</organism>
<evidence type="ECO:0000256" key="2">
    <source>
        <dbReference type="ARBA" id="ARBA00004651"/>
    </source>
</evidence>
<dbReference type="Proteomes" id="UP000823872">
    <property type="component" value="Chromosome D1"/>
</dbReference>
<dbReference type="PANTHER" id="PTHR26452">
    <property type="entry name" value="OLFACTORY RECEPTOR"/>
    <property type="match status" value="1"/>
</dbReference>
<keyword evidence="4 11" id="KW-0812">Transmembrane</keyword>
<dbReference type="Ensembl" id="ENSFCTT00005092279.1">
    <property type="protein sequence ID" value="ENSFCTP00005061312.1"/>
    <property type="gene ID" value="ENSFCTG00005033532.1"/>
</dbReference>
<comment type="function">
    <text evidence="1">Putative odorant or sperm cell receptor.</text>
</comment>
<keyword evidence="9 11" id="KW-0675">Receptor</keyword>
<evidence type="ECO:0000256" key="7">
    <source>
        <dbReference type="ARBA" id="ARBA00023040"/>
    </source>
</evidence>
<evidence type="ECO:0000256" key="3">
    <source>
        <dbReference type="ARBA" id="ARBA00022475"/>
    </source>
</evidence>
<keyword evidence="15" id="KW-1185">Reference proteome</keyword>
<evidence type="ECO:0000313" key="14">
    <source>
        <dbReference type="Ensembl" id="ENSFCTP00005061312.1"/>
    </source>
</evidence>
<keyword evidence="5 12" id="KW-0552">Olfaction</keyword>
<evidence type="ECO:0000256" key="6">
    <source>
        <dbReference type="ARBA" id="ARBA00022989"/>
    </source>
</evidence>
<gene>
    <name evidence="14" type="primary">OR5AN1</name>
</gene>
<evidence type="ECO:0000256" key="4">
    <source>
        <dbReference type="ARBA" id="ARBA00022692"/>
    </source>
</evidence>
<name>A0ABI8APU0_FELCA</name>
<dbReference type="PRINTS" id="PR00245">
    <property type="entry name" value="OLFACTORYR"/>
</dbReference>
<keyword evidence="6 12" id="KW-1133">Transmembrane helix</keyword>
<keyword evidence="7 11" id="KW-0297">G-protein coupled receptor</keyword>
<proteinExistence type="inferred from homology"/>
<evidence type="ECO:0000256" key="5">
    <source>
        <dbReference type="ARBA" id="ARBA00022725"/>
    </source>
</evidence>
<evidence type="ECO:0000256" key="10">
    <source>
        <dbReference type="ARBA" id="ARBA00023224"/>
    </source>
</evidence>
<feature type="transmembrane region" description="Helical" evidence="12">
    <location>
        <begin position="92"/>
        <end position="110"/>
    </location>
</feature>
<protein>
    <recommendedName>
        <fullName evidence="12">Olfactory receptor</fullName>
    </recommendedName>
</protein>
<dbReference type="InterPro" id="IPR000725">
    <property type="entry name" value="Olfact_rcpt"/>
</dbReference>
<feature type="transmembrane region" description="Helical" evidence="12">
    <location>
        <begin position="24"/>
        <end position="49"/>
    </location>
</feature>
<comment type="similarity">
    <text evidence="11">Belongs to the G-protein coupled receptor 1 family.</text>
</comment>
<reference evidence="14" key="3">
    <citation type="submission" date="2025-09" db="UniProtKB">
        <authorList>
            <consortium name="Ensembl"/>
        </authorList>
    </citation>
    <scope>IDENTIFICATION</scope>
    <source>
        <strain evidence="14">breed Abyssinian</strain>
    </source>
</reference>
<dbReference type="Gene3D" id="1.20.1070.10">
    <property type="entry name" value="Rhodopsin 7-helix transmembrane proteins"/>
    <property type="match status" value="1"/>
</dbReference>
<evidence type="ECO:0000259" key="13">
    <source>
        <dbReference type="PROSITE" id="PS50262"/>
    </source>
</evidence>
<dbReference type="Pfam" id="PF13853">
    <property type="entry name" value="7tm_4"/>
    <property type="match status" value="1"/>
</dbReference>
<dbReference type="PROSITE" id="PS50262">
    <property type="entry name" value="G_PROTEIN_RECEP_F1_2"/>
    <property type="match status" value="1"/>
</dbReference>
<dbReference type="InterPro" id="IPR017452">
    <property type="entry name" value="GPCR_Rhodpsn_7TM"/>
</dbReference>
<dbReference type="InterPro" id="IPR050516">
    <property type="entry name" value="Olfactory_GPCR"/>
</dbReference>
<keyword evidence="12" id="KW-0716">Sensory transduction</keyword>
<evidence type="ECO:0000256" key="1">
    <source>
        <dbReference type="ARBA" id="ARBA00003929"/>
    </source>
</evidence>
<feature type="transmembrane region" description="Helical" evidence="12">
    <location>
        <begin position="61"/>
        <end position="80"/>
    </location>
</feature>
<keyword evidence="8 12" id="KW-0472">Membrane</keyword>
<sequence>MSGRGNITEVTYFILLGFSDFPRILAVLFVVFLLIYIMTLTWNLCLIILIRMDSHLHTPMYFFLSNLSFMDICYVTSTAPKMLSSFFQEQQTITFVGCAVQYFVFSIMGLSESCLMTAMAYDRYAAICNPLLYSSVMSPTLCIRMVLGSYLAGLSGSVSQLCAILQLHFCGPNVINHFFCDMPQLLVLSCTDTFFVQLLTAILTVIFGITNAFIIMISYGYIVISVMKITSAKGRSKTFNTCASHLTAVSLFYTSVLRNTMAVGEGRNSTTITRFILLGYSEFPTLEVILFPRHLPRDSVLQCQPHHSDQDGLLPAHTHVFLYQ</sequence>
<evidence type="ECO:0000313" key="15">
    <source>
        <dbReference type="Proteomes" id="UP000823872"/>
    </source>
</evidence>
<dbReference type="PRINTS" id="PR00237">
    <property type="entry name" value="GPCRRHODOPSN"/>
</dbReference>
<accession>A0ABI8APU0</accession>
<keyword evidence="10 11" id="KW-0807">Transducer</keyword>
<dbReference type="PROSITE" id="PS00237">
    <property type="entry name" value="G_PROTEIN_RECEP_F1_1"/>
    <property type="match status" value="1"/>
</dbReference>
<feature type="domain" description="G-protein coupled receptors family 1 profile" evidence="13">
    <location>
        <begin position="42"/>
        <end position="254"/>
    </location>
</feature>
<evidence type="ECO:0000256" key="9">
    <source>
        <dbReference type="ARBA" id="ARBA00023170"/>
    </source>
</evidence>
<dbReference type="InterPro" id="IPR000276">
    <property type="entry name" value="GPCR_Rhodpsn"/>
</dbReference>
<comment type="subcellular location">
    <subcellularLocation>
        <location evidence="2 12">Cell membrane</location>
        <topology evidence="2 12">Multi-pass membrane protein</topology>
    </subcellularLocation>
</comment>
<comment type="caution">
    <text evidence="12">Lacks conserved residue(s) required for the propagation of feature annotation.</text>
</comment>